<dbReference type="CDD" id="cd03789">
    <property type="entry name" value="GT9_LPS_heptosyltransferase"/>
    <property type="match status" value="1"/>
</dbReference>
<dbReference type="STRING" id="1121455.SAMN02745728_02120"/>
<evidence type="ECO:0000256" key="1">
    <source>
        <dbReference type="ARBA" id="ARBA00022676"/>
    </source>
</evidence>
<evidence type="ECO:0000313" key="4">
    <source>
        <dbReference type="Proteomes" id="UP000186469"/>
    </source>
</evidence>
<dbReference type="GO" id="GO:0008713">
    <property type="term" value="F:ADP-heptose-lipopolysaccharide heptosyltransferase activity"/>
    <property type="evidence" value="ECO:0007669"/>
    <property type="project" value="TreeGrafter"/>
</dbReference>
<dbReference type="PANTHER" id="PTHR30160">
    <property type="entry name" value="TETRAACYLDISACCHARIDE 4'-KINASE-RELATED"/>
    <property type="match status" value="1"/>
</dbReference>
<dbReference type="Gene3D" id="3.40.50.2000">
    <property type="entry name" value="Glycogen Phosphorylase B"/>
    <property type="match status" value="2"/>
</dbReference>
<proteinExistence type="predicted"/>
<dbReference type="RefSeq" id="WP_072697795.1">
    <property type="nucleotide sequence ID" value="NZ_FRDI01000014.1"/>
</dbReference>
<keyword evidence="1" id="KW-0328">Glycosyltransferase</keyword>
<reference evidence="3 4" key="1">
    <citation type="submission" date="2016-12" db="EMBL/GenBank/DDBJ databases">
        <authorList>
            <person name="Song W.-J."/>
            <person name="Kurnit D.M."/>
        </authorList>
    </citation>
    <scope>NUCLEOTIDE SEQUENCE [LARGE SCALE GENOMIC DNA]</scope>
    <source>
        <strain evidence="3 4">DSM 11393</strain>
    </source>
</reference>
<dbReference type="Proteomes" id="UP000186469">
    <property type="component" value="Unassembled WGS sequence"/>
</dbReference>
<dbReference type="OrthoDB" id="9797795at2"/>
<dbReference type="InterPro" id="IPR002201">
    <property type="entry name" value="Glyco_trans_9"/>
</dbReference>
<name>A0A1M7TK16_9BACT</name>
<gene>
    <name evidence="3" type="ORF">SAMN02745728_02120</name>
</gene>
<accession>A0A1M7TK16</accession>
<dbReference type="InterPro" id="IPR051199">
    <property type="entry name" value="LPS_LOS_Heptosyltrfase"/>
</dbReference>
<keyword evidence="2 3" id="KW-0808">Transferase</keyword>
<evidence type="ECO:0000313" key="3">
    <source>
        <dbReference type="EMBL" id="SHN70983.1"/>
    </source>
</evidence>
<dbReference type="AlphaFoldDB" id="A0A1M7TK16"/>
<evidence type="ECO:0000256" key="2">
    <source>
        <dbReference type="ARBA" id="ARBA00022679"/>
    </source>
</evidence>
<keyword evidence="4" id="KW-1185">Reference proteome</keyword>
<dbReference type="GO" id="GO:0009244">
    <property type="term" value="P:lipopolysaccharide core region biosynthetic process"/>
    <property type="evidence" value="ECO:0007669"/>
    <property type="project" value="TreeGrafter"/>
</dbReference>
<protein>
    <submittedName>
        <fullName evidence="3">ADP-heptose:LPS heptosyltransferase</fullName>
    </submittedName>
</protein>
<dbReference type="Pfam" id="PF01075">
    <property type="entry name" value="Glyco_transf_9"/>
    <property type="match status" value="1"/>
</dbReference>
<dbReference type="GO" id="GO:0005829">
    <property type="term" value="C:cytosol"/>
    <property type="evidence" value="ECO:0007669"/>
    <property type="project" value="TreeGrafter"/>
</dbReference>
<sequence length="494" mass="56707">MSTNPILIIQMQRMGDLILSFPLVSFLEKNFQTNPIWIVAEENYFSELLPISPNVTYFPYSAAHRLITRPYHGIINLSHRTESAELVKQLKHDWFYGYYLDEDNNLRIKGNWQIYRASLTHNNRHNHYHWSDLNILDIAQHIKINSNNDYAESSHKVALPHFNWAKPEVTKKKNARIGIFVGASQAEKHPNANFFAELVLALFKLGHKPVLLGGKTEEKMGAEICDQLQGLHGINLCGHFSIAELVEMLKKIDLFICPDTGPLHLASLLGVKTINLSLGNVSAFETGPNSPGHLIVSANLSCVGCWKCERNLKCHNFFKPLKIAQIANELILGREQNLKRLNLKGLNLYISDRNYLGELSGLYKLKPILGKDARQNFNIKTAFSVFWQSFFYEHLSKNFAPNQENSTFKLKLKKELETINPKLLLKYNQALIKLCRYFAGKLNINKKNTFDNFWINYPPCIRPLTSFCQLWLDNNDYSKAAYIQVLQLTESARL</sequence>
<organism evidence="3 4">
    <name type="scientific">Desulfovibrio litoralis DSM 11393</name>
    <dbReference type="NCBI Taxonomy" id="1121455"/>
    <lineage>
        <taxon>Bacteria</taxon>
        <taxon>Pseudomonadati</taxon>
        <taxon>Thermodesulfobacteriota</taxon>
        <taxon>Desulfovibrionia</taxon>
        <taxon>Desulfovibrionales</taxon>
        <taxon>Desulfovibrionaceae</taxon>
        <taxon>Desulfovibrio</taxon>
    </lineage>
</organism>
<dbReference type="SUPFAM" id="SSF53756">
    <property type="entry name" value="UDP-Glycosyltransferase/glycogen phosphorylase"/>
    <property type="match status" value="1"/>
</dbReference>
<dbReference type="EMBL" id="FRDI01000014">
    <property type="protein sequence ID" value="SHN70983.1"/>
    <property type="molecule type" value="Genomic_DNA"/>
</dbReference>